<proteinExistence type="predicted"/>
<reference evidence="1" key="1">
    <citation type="submission" date="2013-10" db="EMBL/GenBank/DDBJ databases">
        <title>Draft genome sequence of Clostridium botulinum type B strain Osaka05.</title>
        <authorList>
            <person name="Sakaguchi Y."/>
            <person name="Hosomi K."/>
            <person name="Uchiyama J."/>
            <person name="Ogura Y."/>
            <person name="Sakaguchi M."/>
            <person name="Kohda T."/>
            <person name="Mukamoto M."/>
            <person name="Misawa N."/>
            <person name="Matsuzaki S."/>
            <person name="Hayashi T."/>
            <person name="Kozaki S."/>
        </authorList>
    </citation>
    <scope>NUCLEOTIDE SEQUENCE</scope>
    <source>
        <strain evidence="1">Osaka05</strain>
    </source>
</reference>
<dbReference type="Proteomes" id="UP000054164">
    <property type="component" value="Unassembled WGS sequence"/>
</dbReference>
<evidence type="ECO:0000313" key="1">
    <source>
        <dbReference type="EMBL" id="GAE02487.1"/>
    </source>
</evidence>
<protein>
    <submittedName>
        <fullName evidence="1">Uncharacterized protein</fullName>
    </submittedName>
</protein>
<name>A0A0S6U8C5_CLOBO</name>
<dbReference type="EMBL" id="DF384213">
    <property type="protein sequence ID" value="GAE02487.1"/>
    <property type="molecule type" value="Genomic_DNA"/>
</dbReference>
<dbReference type="HOGENOM" id="CLU_2859710_0_0_9"/>
<sequence>MKKISMRLYPKKQCKCYNELFLKFTIYFSNFYGALKNPKNLFQVFHMIYLSQLTLILNYSQLRI</sequence>
<accession>A0A0S6U8C5</accession>
<organism evidence="1">
    <name type="scientific">Clostridium botulinum B str. Osaka05</name>
    <dbReference type="NCBI Taxonomy" id="1407017"/>
    <lineage>
        <taxon>Bacteria</taxon>
        <taxon>Bacillati</taxon>
        <taxon>Bacillota</taxon>
        <taxon>Clostridia</taxon>
        <taxon>Eubacteriales</taxon>
        <taxon>Clostridiaceae</taxon>
        <taxon>Clostridium</taxon>
    </lineage>
</organism>
<dbReference type="AlphaFoldDB" id="A0A0S6U8C5"/>
<gene>
    <name evidence="1" type="ORF">CBO05C_2177</name>
</gene>